<dbReference type="PRINTS" id="PR00463">
    <property type="entry name" value="EP450I"/>
</dbReference>
<dbReference type="EMBL" id="WOCE01000015">
    <property type="protein sequence ID" value="KAE9598886.1"/>
    <property type="molecule type" value="Genomic_DNA"/>
</dbReference>
<accession>A0A6A4NZA1</accession>
<dbReference type="InterPro" id="IPR051382">
    <property type="entry name" value="CYP450_AA/FA_Hydroxylases"/>
</dbReference>
<comment type="caution">
    <text evidence="3">The sequence shown here is derived from an EMBL/GenBank/DDBJ whole genome shotgun (WGS) entry which is preliminary data.</text>
</comment>
<dbReference type="GO" id="GO:0005506">
    <property type="term" value="F:iron ion binding"/>
    <property type="evidence" value="ECO:0007669"/>
    <property type="project" value="InterPro"/>
</dbReference>
<dbReference type="Pfam" id="PF00067">
    <property type="entry name" value="p450"/>
    <property type="match status" value="1"/>
</dbReference>
<dbReference type="PANTHER" id="PTHR47949">
    <property type="entry name" value="CYTOCHROME P450 703A2-RELATED-RELATED"/>
    <property type="match status" value="1"/>
</dbReference>
<dbReference type="GO" id="GO:0020037">
    <property type="term" value="F:heme binding"/>
    <property type="evidence" value="ECO:0007669"/>
    <property type="project" value="InterPro"/>
</dbReference>
<keyword evidence="1 2" id="KW-0408">Iron</keyword>
<keyword evidence="2" id="KW-0503">Monooxygenase</keyword>
<dbReference type="InterPro" id="IPR036396">
    <property type="entry name" value="Cyt_P450_sf"/>
</dbReference>
<dbReference type="InterPro" id="IPR017972">
    <property type="entry name" value="Cyt_P450_CS"/>
</dbReference>
<dbReference type="OrthoDB" id="2789670at2759"/>
<name>A0A6A4NZA1_LUPAL</name>
<dbReference type="GO" id="GO:0004497">
    <property type="term" value="F:monooxygenase activity"/>
    <property type="evidence" value="ECO:0007669"/>
    <property type="project" value="UniProtKB-KW"/>
</dbReference>
<comment type="cofactor">
    <cofactor evidence="1">
        <name>heme</name>
        <dbReference type="ChEBI" id="CHEBI:30413"/>
    </cofactor>
</comment>
<proteinExistence type="inferred from homology"/>
<dbReference type="Proteomes" id="UP000447434">
    <property type="component" value="Chromosome 15"/>
</dbReference>
<dbReference type="PRINTS" id="PR00385">
    <property type="entry name" value="P450"/>
</dbReference>
<keyword evidence="1 2" id="KW-0479">Metal-binding</keyword>
<comment type="similarity">
    <text evidence="2">Belongs to the cytochrome P450 family.</text>
</comment>
<keyword evidence="2" id="KW-0560">Oxidoreductase</keyword>
<dbReference type="PROSITE" id="PS00086">
    <property type="entry name" value="CYTOCHROME_P450"/>
    <property type="match status" value="1"/>
</dbReference>
<keyword evidence="4" id="KW-1185">Reference proteome</keyword>
<dbReference type="InterPro" id="IPR001128">
    <property type="entry name" value="Cyt_P450"/>
</dbReference>
<dbReference type="GO" id="GO:0016705">
    <property type="term" value="F:oxidoreductase activity, acting on paired donors, with incorporation or reduction of molecular oxygen"/>
    <property type="evidence" value="ECO:0007669"/>
    <property type="project" value="InterPro"/>
</dbReference>
<gene>
    <name evidence="3" type="ORF">Lalb_Chr15g0085771</name>
</gene>
<evidence type="ECO:0000256" key="2">
    <source>
        <dbReference type="RuleBase" id="RU000461"/>
    </source>
</evidence>
<organism evidence="3 4">
    <name type="scientific">Lupinus albus</name>
    <name type="common">White lupine</name>
    <name type="synonym">Lupinus termis</name>
    <dbReference type="NCBI Taxonomy" id="3870"/>
    <lineage>
        <taxon>Eukaryota</taxon>
        <taxon>Viridiplantae</taxon>
        <taxon>Streptophyta</taxon>
        <taxon>Embryophyta</taxon>
        <taxon>Tracheophyta</taxon>
        <taxon>Spermatophyta</taxon>
        <taxon>Magnoliopsida</taxon>
        <taxon>eudicotyledons</taxon>
        <taxon>Gunneridae</taxon>
        <taxon>Pentapetalae</taxon>
        <taxon>rosids</taxon>
        <taxon>fabids</taxon>
        <taxon>Fabales</taxon>
        <taxon>Fabaceae</taxon>
        <taxon>Papilionoideae</taxon>
        <taxon>50 kb inversion clade</taxon>
        <taxon>genistoids sensu lato</taxon>
        <taxon>core genistoids</taxon>
        <taxon>Genisteae</taxon>
        <taxon>Lupinus</taxon>
    </lineage>
</organism>
<dbReference type="PANTHER" id="PTHR47949:SF4">
    <property type="entry name" value="TYROSINE N-MONOOXYGENASE"/>
    <property type="match status" value="1"/>
</dbReference>
<protein>
    <submittedName>
        <fullName evidence="3">Putative oxidoreductase</fullName>
    </submittedName>
</protein>
<keyword evidence="1 2" id="KW-0349">Heme</keyword>
<feature type="binding site" description="axial binding residue" evidence="1">
    <location>
        <position position="145"/>
    </location>
    <ligand>
        <name>heme</name>
        <dbReference type="ChEBI" id="CHEBI:30413"/>
    </ligand>
    <ligandPart>
        <name>Fe</name>
        <dbReference type="ChEBI" id="CHEBI:18248"/>
    </ligandPart>
</feature>
<evidence type="ECO:0000313" key="3">
    <source>
        <dbReference type="EMBL" id="KAE9598886.1"/>
    </source>
</evidence>
<dbReference type="InterPro" id="IPR002401">
    <property type="entry name" value="Cyt_P450_E_grp-I"/>
</dbReference>
<dbReference type="AlphaFoldDB" id="A0A6A4NZA1"/>
<evidence type="ECO:0000313" key="4">
    <source>
        <dbReference type="Proteomes" id="UP000447434"/>
    </source>
</evidence>
<dbReference type="Gene3D" id="1.10.630.10">
    <property type="entry name" value="Cytochrome P450"/>
    <property type="match status" value="1"/>
</dbReference>
<evidence type="ECO:0000256" key="1">
    <source>
        <dbReference type="PIRSR" id="PIRSR602401-1"/>
    </source>
</evidence>
<reference evidence="4" key="1">
    <citation type="journal article" date="2020" name="Nat. Commun.">
        <title>Genome sequence of the cluster root forming white lupin.</title>
        <authorList>
            <person name="Hufnagel B."/>
            <person name="Marques A."/>
            <person name="Soriano A."/>
            <person name="Marques L."/>
            <person name="Divol F."/>
            <person name="Doumas P."/>
            <person name="Sallet E."/>
            <person name="Mancinotti D."/>
            <person name="Carrere S."/>
            <person name="Marande W."/>
            <person name="Arribat S."/>
            <person name="Keller J."/>
            <person name="Huneau C."/>
            <person name="Blein T."/>
            <person name="Aime D."/>
            <person name="Laguerre M."/>
            <person name="Taylor J."/>
            <person name="Schubert V."/>
            <person name="Nelson M."/>
            <person name="Geu-Flores F."/>
            <person name="Crespi M."/>
            <person name="Gallardo-Guerrero K."/>
            <person name="Delaux P.-M."/>
            <person name="Salse J."/>
            <person name="Berges H."/>
            <person name="Guyot R."/>
            <person name="Gouzy J."/>
            <person name="Peret B."/>
        </authorList>
    </citation>
    <scope>NUCLEOTIDE SEQUENCE [LARGE SCALE GENOMIC DNA]</scope>
    <source>
        <strain evidence="4">cv. Amiga</strain>
    </source>
</reference>
<sequence length="208" mass="23090">MIASVDNPSNALEWCLAEMLNQPEILEKAVEELDNVVGKGRLVQESDFPKLNYVKACAREAFRLHPIVDFNFAHFAMSDTIVANYFIPKGSHIVIRRQGLGQNPKVWKEPLKFKPERHLKSDGSNLVLAEPSLNFVTFSTGRRGCPGLMLGTSMTVMLFARLLHGFTWSVPPNESCIDLSESDGGTTKAKPLLAFAKPRLSPEVYGIC</sequence>
<dbReference type="SUPFAM" id="SSF48264">
    <property type="entry name" value="Cytochrome P450"/>
    <property type="match status" value="1"/>
</dbReference>